<dbReference type="GO" id="GO:0008218">
    <property type="term" value="P:bioluminescence"/>
    <property type="evidence" value="ECO:0007669"/>
    <property type="project" value="UniProtKB-KW"/>
</dbReference>
<dbReference type="GO" id="GO:0005777">
    <property type="term" value="C:peroxisome"/>
    <property type="evidence" value="ECO:0007669"/>
    <property type="project" value="UniProtKB-SubCell"/>
</dbReference>
<evidence type="ECO:0000256" key="9">
    <source>
        <dbReference type="ARBA" id="ARBA00023262"/>
    </source>
</evidence>
<comment type="caution">
    <text evidence="13">The sequence shown here is derived from an EMBL/GenBank/DDBJ whole genome shotgun (WGS) entry which is preliminary data.</text>
</comment>
<dbReference type="GO" id="GO:0005524">
    <property type="term" value="F:ATP binding"/>
    <property type="evidence" value="ECO:0007669"/>
    <property type="project" value="UniProtKB-KW"/>
</dbReference>
<dbReference type="PANTHER" id="PTHR24096:SF422">
    <property type="entry name" value="BCDNA.GH02901"/>
    <property type="match status" value="1"/>
</dbReference>
<dbReference type="InterPro" id="IPR000873">
    <property type="entry name" value="AMP-dep_synth/lig_dom"/>
</dbReference>
<proteinExistence type="inferred from homology"/>
<feature type="domain" description="AMP-binding enzyme C-terminal" evidence="12">
    <location>
        <begin position="1146"/>
        <end position="1222"/>
    </location>
</feature>
<evidence type="ECO:0000256" key="1">
    <source>
        <dbReference type="ARBA" id="ARBA00004275"/>
    </source>
</evidence>
<feature type="domain" description="AMP-binding enzyme C-terminal" evidence="12">
    <location>
        <begin position="510"/>
        <end position="584"/>
    </location>
</feature>
<evidence type="ECO:0000256" key="8">
    <source>
        <dbReference type="ARBA" id="ARBA00023223"/>
    </source>
</evidence>
<evidence type="ECO:0000259" key="12">
    <source>
        <dbReference type="Pfam" id="PF13193"/>
    </source>
</evidence>
<dbReference type="CDD" id="cd05911">
    <property type="entry name" value="Firefly_Luc_like"/>
    <property type="match status" value="2"/>
</dbReference>
<keyword evidence="14" id="KW-1185">Reference proteome</keyword>
<comment type="similarity">
    <text evidence="2">Belongs to the ATP-dependent AMP-binding enzyme family.</text>
</comment>
<keyword evidence="6" id="KW-0067">ATP-binding</keyword>
<dbReference type="EC" id="1.13.12.7" evidence="3"/>
<accession>A0A8J2S0G3</accession>
<dbReference type="PROSITE" id="PS00455">
    <property type="entry name" value="AMP_BINDING"/>
    <property type="match status" value="2"/>
</dbReference>
<dbReference type="FunFam" id="3.40.50.12780:FF:000003">
    <property type="entry name" value="Long-chain-fatty-acid--CoA ligase FadD"/>
    <property type="match status" value="2"/>
</dbReference>
<protein>
    <recommendedName>
        <fullName evidence="4">Luciferin 4-monooxygenase</fullName>
        <ecNumber evidence="3">1.13.12.7</ecNumber>
    </recommendedName>
</protein>
<comment type="subcellular location">
    <subcellularLocation>
        <location evidence="1">Peroxisome</location>
    </subcellularLocation>
</comment>
<comment type="catalytic activity">
    <reaction evidence="10">
        <text>firefly D-luciferin + ATP + O2 = firefly oxyluciferin + hnu + AMP + CO2 + diphosphate</text>
        <dbReference type="Rhea" id="RHEA:10732"/>
        <dbReference type="ChEBI" id="CHEBI:15379"/>
        <dbReference type="ChEBI" id="CHEBI:16526"/>
        <dbReference type="ChEBI" id="CHEBI:16792"/>
        <dbReference type="ChEBI" id="CHEBI:30212"/>
        <dbReference type="ChEBI" id="CHEBI:30616"/>
        <dbReference type="ChEBI" id="CHEBI:33019"/>
        <dbReference type="ChEBI" id="CHEBI:58038"/>
        <dbReference type="ChEBI" id="CHEBI:456215"/>
        <dbReference type="EC" id="1.13.12.7"/>
    </reaction>
</comment>
<evidence type="ECO:0000256" key="4">
    <source>
        <dbReference type="ARBA" id="ARBA00019043"/>
    </source>
</evidence>
<organism evidence="13 14">
    <name type="scientific">Daphnia galeata</name>
    <dbReference type="NCBI Taxonomy" id="27404"/>
    <lineage>
        <taxon>Eukaryota</taxon>
        <taxon>Metazoa</taxon>
        <taxon>Ecdysozoa</taxon>
        <taxon>Arthropoda</taxon>
        <taxon>Crustacea</taxon>
        <taxon>Branchiopoda</taxon>
        <taxon>Diplostraca</taxon>
        <taxon>Cladocera</taxon>
        <taxon>Anomopoda</taxon>
        <taxon>Daphniidae</taxon>
        <taxon>Daphnia</taxon>
    </lineage>
</organism>
<keyword evidence="8" id="KW-0455">Luminescence</keyword>
<keyword evidence="9" id="KW-0599">Photoprotein</keyword>
<dbReference type="OrthoDB" id="10253869at2759"/>
<dbReference type="InterPro" id="IPR045851">
    <property type="entry name" value="AMP-bd_C_sf"/>
</dbReference>
<feature type="domain" description="AMP-dependent synthetase/ligase" evidence="11">
    <location>
        <begin position="716"/>
        <end position="1095"/>
    </location>
</feature>
<evidence type="ECO:0000256" key="7">
    <source>
        <dbReference type="ARBA" id="ARBA00023140"/>
    </source>
</evidence>
<dbReference type="Gene3D" id="3.40.50.980">
    <property type="match status" value="4"/>
</dbReference>
<dbReference type="InterPro" id="IPR020845">
    <property type="entry name" value="AMP-binding_CS"/>
</dbReference>
<evidence type="ECO:0000256" key="2">
    <source>
        <dbReference type="ARBA" id="ARBA00006432"/>
    </source>
</evidence>
<name>A0A8J2S0G3_9CRUS</name>
<dbReference type="Gene3D" id="3.30.300.30">
    <property type="match status" value="2"/>
</dbReference>
<feature type="domain" description="AMP-dependent synthetase/ligase" evidence="11">
    <location>
        <begin position="82"/>
        <end position="459"/>
    </location>
</feature>
<sequence length="1232" mass="135821">MVGLYLLRLKSIETSLKAIVQTTRVTNGLAERIGNVHRVKYRAISGVSSNSGNSTSVDKNIVYSRHQDFELRSQTIVQRIFEKASLWPNLTAMECGLTGRKYTYGQLIELTRRFGSSLSRMGFKKGQVLGVVLPNLPEFPIVLLGAAGIGMPVTTVNPIYTVEEIARQLQLSGATVVVTIPQLAGTLRQVAQLCPEIRRLIVVGNPKEGFATFGELIQDSGDLFDENIDINPSENIFVLPYSSGTTGLPKGVMLSHSNVWANISQLGHPGTMKVAYCPATSRYSSDWQEVFICILPFFHMYGMVGVMLTGLDHGAKLVTLPRFESESYLHSVQQHRPSTLHLVPPLVSFLGLRSDLNLEAFHRLHTVVIGAAPLGPAAATRFVESLRKPDLFMQEGYGMTETSCICHISPIESSQIGSFGQPLSRTQVKVVDVDTGESLGPGQHGEICIKGPQVMKGYYKNENATKETIDNDGWLHTGDMVYYNEQNQFFIVDRLKELIKVKGLQVSPSELEDVLRRIPGVLDVAVIGVPDEIAGELPRAYVVKKEVISLSKENINEFVDSRVSHHKKLKGGVVFLDAIPKKRNRENTPSKALGKWRSILYSINEPKISNWQLFILGDFDTSILLACSVVGGSYVSIEMAGLSFRHLKSLETGLKSIQAIRAMTGRTVQLLKSNVQIRAMSCAPSAVNSTSPIDKNIVYSRHQDFDLRTQTVVQRFFERASMWPNLTATECGLTGRKYTYGQLIVLIRRFGSALIRMGFKKGEVFGMLLPNLPEFPIVLLGASGIGMPVTTVNPIYTVEEIARQLQLSGATVVVTIPQLAGTLRQVAQLCPEIRRLIIVGKPEEGFATFGEMLQDSGDLFNENLDINPSEDIFALPYSSGTTGLPKGVMLSDANITANIQQLLHPTAMKLTSPPPTSNVTDELQEVYVVILPFFHMYGMVGVMLTGLDLGAKMVILPRFEGDSYVNSLHQHHPSTLHLVPPLVAFLGLRPDLKLEAFQRLHTVAIGAAPLGTAVATRFVERLGRPDLLMQEGFGMTETTSVCHLSPVKNNQIGSFGEPLPMTQVKVVDVDTGKSLGPGQHGEMFVRGPQMMKGYFKNEKATKEAYDSEGWLHTGDMVYYNEQNQFFIVDRLKELIKVKGLQVSPSELEDVLRRIPGVLDVAVIGVPDEIAGELPRAYVVKKEGIALSQKDIIEFVDAKVSHHKRLKGGVVFLDAIPKTNTGKILRRELKKML</sequence>
<reference evidence="13" key="1">
    <citation type="submission" date="2021-11" db="EMBL/GenBank/DDBJ databases">
        <authorList>
            <person name="Schell T."/>
        </authorList>
    </citation>
    <scope>NUCLEOTIDE SEQUENCE</scope>
    <source>
        <strain evidence="13">M5</strain>
    </source>
</reference>
<dbReference type="SUPFAM" id="SSF56801">
    <property type="entry name" value="Acetyl-CoA synthetase-like"/>
    <property type="match status" value="2"/>
</dbReference>
<dbReference type="Pfam" id="PF13193">
    <property type="entry name" value="AMP-binding_C"/>
    <property type="match status" value="2"/>
</dbReference>
<dbReference type="Proteomes" id="UP000789390">
    <property type="component" value="Unassembled WGS sequence"/>
</dbReference>
<evidence type="ECO:0000256" key="6">
    <source>
        <dbReference type="ARBA" id="ARBA00022840"/>
    </source>
</evidence>
<keyword evidence="5" id="KW-0547">Nucleotide-binding</keyword>
<dbReference type="FunFam" id="3.30.300.30:FF:000007">
    <property type="entry name" value="4-coumarate--CoA ligase 2"/>
    <property type="match status" value="1"/>
</dbReference>
<dbReference type="PANTHER" id="PTHR24096">
    <property type="entry name" value="LONG-CHAIN-FATTY-ACID--COA LIGASE"/>
    <property type="match status" value="1"/>
</dbReference>
<dbReference type="InterPro" id="IPR025110">
    <property type="entry name" value="AMP-bd_C"/>
</dbReference>
<gene>
    <name evidence="13" type="ORF">DGAL_LOCUS12495</name>
</gene>
<dbReference type="EMBL" id="CAKKLH010000290">
    <property type="protein sequence ID" value="CAH0109034.1"/>
    <property type="molecule type" value="Genomic_DNA"/>
</dbReference>
<evidence type="ECO:0000256" key="5">
    <source>
        <dbReference type="ARBA" id="ARBA00022741"/>
    </source>
</evidence>
<dbReference type="AlphaFoldDB" id="A0A8J2S0G3"/>
<dbReference type="GO" id="GO:0016405">
    <property type="term" value="F:CoA-ligase activity"/>
    <property type="evidence" value="ECO:0007669"/>
    <property type="project" value="TreeGrafter"/>
</dbReference>
<evidence type="ECO:0000259" key="11">
    <source>
        <dbReference type="Pfam" id="PF00501"/>
    </source>
</evidence>
<evidence type="ECO:0000256" key="3">
    <source>
        <dbReference type="ARBA" id="ARBA00012532"/>
    </source>
</evidence>
<dbReference type="Pfam" id="PF00501">
    <property type="entry name" value="AMP-binding"/>
    <property type="match status" value="2"/>
</dbReference>
<evidence type="ECO:0000256" key="10">
    <source>
        <dbReference type="ARBA" id="ARBA00048497"/>
    </source>
</evidence>
<dbReference type="Gene3D" id="2.30.38.10">
    <property type="entry name" value="Luciferase, Domain 3"/>
    <property type="match status" value="2"/>
</dbReference>
<evidence type="ECO:0000313" key="14">
    <source>
        <dbReference type="Proteomes" id="UP000789390"/>
    </source>
</evidence>
<evidence type="ECO:0000313" key="13">
    <source>
        <dbReference type="EMBL" id="CAH0109034.1"/>
    </source>
</evidence>
<keyword evidence="7" id="KW-0576">Peroxisome</keyword>